<evidence type="ECO:0000313" key="7">
    <source>
        <dbReference type="Proteomes" id="UP001244341"/>
    </source>
</evidence>
<dbReference type="InterPro" id="IPR036893">
    <property type="entry name" value="SBP_sf"/>
</dbReference>
<dbReference type="PANTHER" id="PTHR31251">
    <property type="entry name" value="SQUAMOSA PROMOTER-BINDING-LIKE PROTEIN 4"/>
    <property type="match status" value="1"/>
</dbReference>
<feature type="compositionally biased region" description="Acidic residues" evidence="4">
    <location>
        <begin position="136"/>
        <end position="148"/>
    </location>
</feature>
<evidence type="ECO:0000313" key="6">
    <source>
        <dbReference type="EMBL" id="WIA08294.1"/>
    </source>
</evidence>
<gene>
    <name evidence="6" type="ORF">OEZ85_007737</name>
</gene>
<dbReference type="InterPro" id="IPR004333">
    <property type="entry name" value="SBP_dom"/>
</dbReference>
<keyword evidence="3" id="KW-0862">Zinc</keyword>
<organism evidence="6 7">
    <name type="scientific">Tetradesmus obliquus</name>
    <name type="common">Green alga</name>
    <name type="synonym">Acutodesmus obliquus</name>
    <dbReference type="NCBI Taxonomy" id="3088"/>
    <lineage>
        <taxon>Eukaryota</taxon>
        <taxon>Viridiplantae</taxon>
        <taxon>Chlorophyta</taxon>
        <taxon>core chlorophytes</taxon>
        <taxon>Chlorophyceae</taxon>
        <taxon>CS clade</taxon>
        <taxon>Sphaeropleales</taxon>
        <taxon>Scenedesmaceae</taxon>
        <taxon>Tetradesmus</taxon>
    </lineage>
</organism>
<feature type="domain" description="SBP-type" evidence="5">
    <location>
        <begin position="27"/>
        <end position="102"/>
    </location>
</feature>
<name>A0ABY8TGU5_TETOB</name>
<evidence type="ECO:0000259" key="5">
    <source>
        <dbReference type="PROSITE" id="PS51141"/>
    </source>
</evidence>
<dbReference type="EMBL" id="CP126208">
    <property type="protein sequence ID" value="WIA08294.1"/>
    <property type="molecule type" value="Genomic_DNA"/>
</dbReference>
<dbReference type="PANTHER" id="PTHR31251:SF169">
    <property type="entry name" value="SQUAMOSA PROMOTER-BINDING-LIKE PROTEIN 8"/>
    <property type="match status" value="1"/>
</dbReference>
<accession>A0ABY8TGU5</accession>
<evidence type="ECO:0000256" key="2">
    <source>
        <dbReference type="ARBA" id="ARBA00022771"/>
    </source>
</evidence>
<feature type="compositionally biased region" description="Low complexity" evidence="4">
    <location>
        <begin position="108"/>
        <end position="135"/>
    </location>
</feature>
<protein>
    <recommendedName>
        <fullName evidence="5">SBP-type domain-containing protein</fullName>
    </recommendedName>
</protein>
<dbReference type="Pfam" id="PF03110">
    <property type="entry name" value="SBP"/>
    <property type="match status" value="1"/>
</dbReference>
<reference evidence="6 7" key="1">
    <citation type="submission" date="2023-05" db="EMBL/GenBank/DDBJ databases">
        <title>A 100% complete, gapless, phased diploid assembly of the Scenedesmus obliquus UTEX 3031 genome.</title>
        <authorList>
            <person name="Biondi T.C."/>
            <person name="Hanschen E.R."/>
            <person name="Kwon T."/>
            <person name="Eng W."/>
            <person name="Kruse C.P.S."/>
            <person name="Koehler S.I."/>
            <person name="Kunde Y."/>
            <person name="Gleasner C.D."/>
            <person name="You Mak K.T."/>
            <person name="Polle J."/>
            <person name="Hovde B.T."/>
            <person name="Starkenburg S.R."/>
        </authorList>
    </citation>
    <scope>NUCLEOTIDE SEQUENCE [LARGE SCALE GENOMIC DNA]</scope>
    <source>
        <strain evidence="6 7">DOE0152z</strain>
    </source>
</reference>
<evidence type="ECO:0000256" key="3">
    <source>
        <dbReference type="ARBA" id="ARBA00022833"/>
    </source>
</evidence>
<feature type="compositionally biased region" description="Basic residues" evidence="4">
    <location>
        <begin position="97"/>
        <end position="106"/>
    </location>
</feature>
<dbReference type="Proteomes" id="UP001244341">
    <property type="component" value="Chromosome 1b"/>
</dbReference>
<keyword evidence="2" id="KW-0863">Zinc-finger</keyword>
<keyword evidence="1" id="KW-0479">Metal-binding</keyword>
<dbReference type="SUPFAM" id="SSF103612">
    <property type="entry name" value="SBT domain"/>
    <property type="match status" value="1"/>
</dbReference>
<feature type="region of interest" description="Disordered" evidence="4">
    <location>
        <begin position="91"/>
        <end position="148"/>
    </location>
</feature>
<evidence type="ECO:0000256" key="4">
    <source>
        <dbReference type="SAM" id="MobiDB-lite"/>
    </source>
</evidence>
<keyword evidence="7" id="KW-1185">Reference proteome</keyword>
<dbReference type="InterPro" id="IPR044817">
    <property type="entry name" value="SBP-like"/>
</dbReference>
<sequence>MDECQGSHPASADDTPTRKFSRRCSVRNHCQVDGCTSRLKRVYCRRFHVCHAHATAGSVLLQGQQSRFCQRCGKFHDLDAFDGSKRNCRAGLAQHNSSRRTRRQQKHAAAASSHGGKTSSTHSSSNPSSGSSSDADSMESSDDDEDDQ</sequence>
<dbReference type="Gene3D" id="4.10.1100.10">
    <property type="entry name" value="Transcription factor, SBP-box domain"/>
    <property type="match status" value="1"/>
</dbReference>
<evidence type="ECO:0000256" key="1">
    <source>
        <dbReference type="ARBA" id="ARBA00022723"/>
    </source>
</evidence>
<dbReference type="PROSITE" id="PS51141">
    <property type="entry name" value="ZF_SBP"/>
    <property type="match status" value="1"/>
</dbReference>
<proteinExistence type="predicted"/>